<dbReference type="PANTHER" id="PTHR45642">
    <property type="entry name" value="GDSL ESTERASE/LIPASE EXL3"/>
    <property type="match status" value="1"/>
</dbReference>
<dbReference type="Pfam" id="PF00078">
    <property type="entry name" value="RVT_1"/>
    <property type="match status" value="1"/>
</dbReference>
<dbReference type="Gene3D" id="3.30.70.270">
    <property type="match status" value="1"/>
</dbReference>
<accession>A0A6L2JA73</accession>
<feature type="region of interest" description="Disordered" evidence="2">
    <location>
        <begin position="524"/>
        <end position="563"/>
    </location>
</feature>
<dbReference type="EMBL" id="BKCJ010000518">
    <property type="protein sequence ID" value="GEU33918.1"/>
    <property type="molecule type" value="Genomic_DNA"/>
</dbReference>
<dbReference type="Gene3D" id="3.10.10.10">
    <property type="entry name" value="HIV Type 1 Reverse Transcriptase, subunit A, domain 1"/>
    <property type="match status" value="1"/>
</dbReference>
<evidence type="ECO:0000259" key="4">
    <source>
        <dbReference type="Pfam" id="PF00078"/>
    </source>
</evidence>
<evidence type="ECO:0000259" key="5">
    <source>
        <dbReference type="Pfam" id="PF13456"/>
    </source>
</evidence>
<evidence type="ECO:0000256" key="1">
    <source>
        <dbReference type="ARBA" id="ARBA00008668"/>
    </source>
</evidence>
<sequence length="1504" mass="171092">MFFSSKLRATAVLFFLHVNLLVHFGEAVFEMPKNATVPALIAFGDSILDQGINNYIPTFIKANFPPYGMNFLGAKATGRFTNAKTPVDLIAENLKIKEYVPAYIDPRIRDNDLITGVSFASGATGLDPLTSHINMVIPMMDQLQMFANYIRKLHDIVGRNETDNILNNSLFLVATGSDDLVDNYFLYPIRRIRYDIPSYASYLVSKASAFIKELHGFGARRIVILSLPPVGCMPTSRTLGGGKNRTCARLHNQAAKIFNKKLSAELDSLRSKSPPVNAVLADIYNPLLDIIENPQSYGFENVDRGCCGTGEIEFSSNGKSMDNLGPPKMSAISCAKSHENPKGYPTYKKKATNISLGITLERMSAMANTTPIVTTVTKPATNPRDADATPRVNIQDFCEEYYEDILPIIMDKVRRDKRKEVHARLDFGKGFRERRTREDSHYSSAKALTARPERLKVRDRLRYSDRHVLDRLGHRRQSAFDRLSETYSPSTTKSRPGRTNSWDHPRGRSRPYWLDASNEDRFRHMKRRRDSESPLSSVSKSDSSDGRYWKSKSKRYKPKNEDDLTRPWMCEEGDPFTHRIRNFKSSCRTRMPNNVKTYDETWDPEDHVKIFQAAAQDQSKKETSEKRSDFRGHPREGRGSSRFTLLTRTPKEILAAEAGKFQPPSPMVTLVEKRNSNKFCDFHNDKGHSTDECMQLKKQIEELVQACKLSHLIKKIKHGRDQSKVGKKETPAKDKPAAIYMIQSWQRMARQKVTQSFKRVREITFPPLTTNSGAEGPLVIEAEISGHMIQRMYVDGGSSMEILYEHCFNRLHPEVKNQMVSVTTSLTGFSRETIWPLGQLRLLVTIGDVDHSIRAWMNFMIVWSLSLYNGIIRRPGIKEIQAVPSTAHEMLKFQVDGEIVTIRSTILIPAEYATVITSSEEVAIGMTLSAKGRTELCSLLKENMDIFAWQPSDMTRVPRSIVKHRLNIQEGYSLVRQKKRGQALERAKAIQAKVQKLVEVGIMRDLNKACPQYPYPLPEIDWKVESLYGYPFKCFLDAYKDYHQIQLAESDEEKTAFHIGQRVYCYTKMPFGLKNAGATYQRLVDKAFDSQIGQNIEVYIDDLVVKSHTEAEMLRDVGETTITKMKHHAGRTQYTYRPRMSVKGQVLADFLAEMPNKSQPDTSVETQQNPWTLFTDISSSSNNEAEYEALIAGLRITAQMGVRNLHVSVDSKLVANQVLGAYIAKEENMIKYLVKVKSLYMKAILTMVMNVRNESRLSMSQNRATLKTLVKMTIHMTCQHEEEQAANARYRKIPACCDDDDYYNFAIMPNQPLDSLSMGDEHLTTIPTMKSDEFIKSSVENLVPNPSESEGENGCDVPACFTTFSNVLFDAKYDFYSVDDQSLSDEDIPEKIFLNPLFEEEIIPMKIDLHHFNAESDLIESLLNHDSSIIPSSLKIDSFLDEFVEFVFDNSNADIESFSPSPIRVKDSDSFMEEINLSFTFDDPMPSGIEEDNYDSERDILIRE</sequence>
<dbReference type="CDD" id="cd01647">
    <property type="entry name" value="RT_LTR"/>
    <property type="match status" value="1"/>
</dbReference>
<dbReference type="GO" id="GO:0004523">
    <property type="term" value="F:RNA-DNA hybrid ribonuclease activity"/>
    <property type="evidence" value="ECO:0007669"/>
    <property type="project" value="InterPro"/>
</dbReference>
<dbReference type="Gene3D" id="3.40.50.1110">
    <property type="entry name" value="SGNH hydrolase"/>
    <property type="match status" value="1"/>
</dbReference>
<keyword evidence="3" id="KW-0732">Signal</keyword>
<feature type="signal peptide" evidence="3">
    <location>
        <begin position="1"/>
        <end position="27"/>
    </location>
</feature>
<dbReference type="InterPro" id="IPR002156">
    <property type="entry name" value="RNaseH_domain"/>
</dbReference>
<dbReference type="InterPro" id="IPR036514">
    <property type="entry name" value="SGNH_hydro_sf"/>
</dbReference>
<proteinExistence type="inferred from homology"/>
<dbReference type="PANTHER" id="PTHR45642:SF95">
    <property type="entry name" value="GDSL-LIKE LIPASE_ACYLHYDROLASE FAMILY PROTEIN, EXPRESSED"/>
    <property type="match status" value="1"/>
</dbReference>
<dbReference type="GO" id="GO:0005576">
    <property type="term" value="C:extracellular region"/>
    <property type="evidence" value="ECO:0007669"/>
    <property type="project" value="TreeGrafter"/>
</dbReference>
<dbReference type="InterPro" id="IPR043128">
    <property type="entry name" value="Rev_trsase/Diguanyl_cyclase"/>
</dbReference>
<dbReference type="CDD" id="cd01837">
    <property type="entry name" value="SGNH_plant_lipase_like"/>
    <property type="match status" value="1"/>
</dbReference>
<evidence type="ECO:0000313" key="6">
    <source>
        <dbReference type="EMBL" id="GEU33918.1"/>
    </source>
</evidence>
<comment type="caution">
    <text evidence="6">The sequence shown here is derived from an EMBL/GenBank/DDBJ whole genome shotgun (WGS) entry which is preliminary data.</text>
</comment>
<feature type="domain" description="Reverse transcriptase" evidence="4">
    <location>
        <begin position="1003"/>
        <end position="1119"/>
    </location>
</feature>
<evidence type="ECO:0000256" key="2">
    <source>
        <dbReference type="SAM" id="MobiDB-lite"/>
    </source>
</evidence>
<feature type="region of interest" description="Disordered" evidence="2">
    <location>
        <begin position="614"/>
        <end position="644"/>
    </location>
</feature>
<dbReference type="InterPro" id="IPR050592">
    <property type="entry name" value="GDSL_lipolytic_enzyme"/>
</dbReference>
<dbReference type="InterPro" id="IPR000477">
    <property type="entry name" value="RT_dom"/>
</dbReference>
<feature type="region of interest" description="Disordered" evidence="2">
    <location>
        <begin position="480"/>
        <end position="510"/>
    </location>
</feature>
<comment type="similarity">
    <text evidence="1">Belongs to the 'GDSL' lipolytic enzyme family.</text>
</comment>
<reference evidence="6" key="1">
    <citation type="journal article" date="2019" name="Sci. Rep.">
        <title>Draft genome of Tanacetum cinerariifolium, the natural source of mosquito coil.</title>
        <authorList>
            <person name="Yamashiro T."/>
            <person name="Shiraishi A."/>
            <person name="Satake H."/>
            <person name="Nakayama K."/>
        </authorList>
    </citation>
    <scope>NUCLEOTIDE SEQUENCE</scope>
</reference>
<dbReference type="Pfam" id="PF00657">
    <property type="entry name" value="Lipase_GDSL"/>
    <property type="match status" value="1"/>
</dbReference>
<dbReference type="Pfam" id="PF13456">
    <property type="entry name" value="RVT_3"/>
    <property type="match status" value="1"/>
</dbReference>
<dbReference type="InterPro" id="IPR001087">
    <property type="entry name" value="GDSL"/>
</dbReference>
<dbReference type="SUPFAM" id="SSF56672">
    <property type="entry name" value="DNA/RNA polymerases"/>
    <property type="match status" value="1"/>
</dbReference>
<evidence type="ECO:0000256" key="3">
    <source>
        <dbReference type="SAM" id="SignalP"/>
    </source>
</evidence>
<dbReference type="InterPro" id="IPR035669">
    <property type="entry name" value="SGNH_plant_lipase-like"/>
</dbReference>
<dbReference type="InterPro" id="IPR036397">
    <property type="entry name" value="RNaseH_sf"/>
</dbReference>
<protein>
    <submittedName>
        <fullName evidence="6">GDSL esterase/lipase EXL3-like</fullName>
    </submittedName>
</protein>
<feature type="compositionally biased region" description="Basic and acidic residues" evidence="2">
    <location>
        <begin position="618"/>
        <end position="639"/>
    </location>
</feature>
<feature type="chain" id="PRO_5026959855" evidence="3">
    <location>
        <begin position="28"/>
        <end position="1504"/>
    </location>
</feature>
<dbReference type="GO" id="GO:0003676">
    <property type="term" value="F:nucleic acid binding"/>
    <property type="evidence" value="ECO:0007669"/>
    <property type="project" value="InterPro"/>
</dbReference>
<dbReference type="InterPro" id="IPR043502">
    <property type="entry name" value="DNA/RNA_pol_sf"/>
</dbReference>
<feature type="domain" description="RNase H type-1" evidence="5">
    <location>
        <begin position="1179"/>
        <end position="1239"/>
    </location>
</feature>
<organism evidence="6">
    <name type="scientific">Tanacetum cinerariifolium</name>
    <name type="common">Dalmatian daisy</name>
    <name type="synonym">Chrysanthemum cinerariifolium</name>
    <dbReference type="NCBI Taxonomy" id="118510"/>
    <lineage>
        <taxon>Eukaryota</taxon>
        <taxon>Viridiplantae</taxon>
        <taxon>Streptophyta</taxon>
        <taxon>Embryophyta</taxon>
        <taxon>Tracheophyta</taxon>
        <taxon>Spermatophyta</taxon>
        <taxon>Magnoliopsida</taxon>
        <taxon>eudicotyledons</taxon>
        <taxon>Gunneridae</taxon>
        <taxon>Pentapetalae</taxon>
        <taxon>asterids</taxon>
        <taxon>campanulids</taxon>
        <taxon>Asterales</taxon>
        <taxon>Asteraceae</taxon>
        <taxon>Asteroideae</taxon>
        <taxon>Anthemideae</taxon>
        <taxon>Anthemidinae</taxon>
        <taxon>Tanacetum</taxon>
    </lineage>
</organism>
<feature type="compositionally biased region" description="Polar residues" evidence="2">
    <location>
        <begin position="485"/>
        <end position="500"/>
    </location>
</feature>
<gene>
    <name evidence="6" type="ORF">Tci_005896</name>
</gene>
<dbReference type="Gene3D" id="3.30.420.10">
    <property type="entry name" value="Ribonuclease H-like superfamily/Ribonuclease H"/>
    <property type="match status" value="1"/>
</dbReference>
<name>A0A6L2JA73_TANCI</name>